<dbReference type="SUPFAM" id="SSF46785">
    <property type="entry name" value="Winged helix' DNA-binding domain"/>
    <property type="match status" value="1"/>
</dbReference>
<keyword evidence="2" id="KW-0238">DNA-binding</keyword>
<evidence type="ECO:0000313" key="6">
    <source>
        <dbReference type="Proteomes" id="UP000657177"/>
    </source>
</evidence>
<dbReference type="InterPro" id="IPR011711">
    <property type="entry name" value="GntR_C"/>
</dbReference>
<gene>
    <name evidence="5" type="ORF">G5B42_08990</name>
</gene>
<dbReference type="SMART" id="SM00895">
    <property type="entry name" value="FCD"/>
    <property type="match status" value="1"/>
</dbReference>
<dbReference type="PANTHER" id="PTHR43537:SF5">
    <property type="entry name" value="UXU OPERON TRANSCRIPTIONAL REGULATOR"/>
    <property type="match status" value="1"/>
</dbReference>
<comment type="caution">
    <text evidence="5">The sequence shown here is derived from an EMBL/GenBank/DDBJ whole genome shotgun (WGS) entry which is preliminary data.</text>
</comment>
<dbReference type="GO" id="GO:0003677">
    <property type="term" value="F:DNA binding"/>
    <property type="evidence" value="ECO:0007669"/>
    <property type="project" value="UniProtKB-KW"/>
</dbReference>
<proteinExistence type="predicted"/>
<sequence length="239" mass="26654">MNGVKKTPGLTNKDLFVRKMTKDILGGKWKPGDRLPSERELAAEMGIEKTVVHSGFEQLAAMGLVEIKPKSGIYVADYMKTGNIETLNAIVHLNGDELSREVAVAILDLRLAIEGMAFRDLALSHSAEDITHLRAMTAAIRARAQHSGVEELAELFFRWHREICILSGKSILTLFMNTMHDVSIAFWVNYLRMYGLTFALDRLERFTALLEAGDGEGAYQLLATGVADYLARLEEKAER</sequence>
<accession>A0A8J6LJD9</accession>
<dbReference type="Gene3D" id="1.20.120.530">
    <property type="entry name" value="GntR ligand-binding domain-like"/>
    <property type="match status" value="1"/>
</dbReference>
<protein>
    <submittedName>
        <fullName evidence="5">FadR family transcriptional regulator</fullName>
    </submittedName>
</protein>
<dbReference type="InterPro" id="IPR036388">
    <property type="entry name" value="WH-like_DNA-bd_sf"/>
</dbReference>
<dbReference type="InterPro" id="IPR008920">
    <property type="entry name" value="TF_FadR/GntR_C"/>
</dbReference>
<evidence type="ECO:0000256" key="3">
    <source>
        <dbReference type="ARBA" id="ARBA00023163"/>
    </source>
</evidence>
<dbReference type="CDD" id="cd07377">
    <property type="entry name" value="WHTH_GntR"/>
    <property type="match status" value="1"/>
</dbReference>
<dbReference type="PRINTS" id="PR00035">
    <property type="entry name" value="HTHGNTR"/>
</dbReference>
<dbReference type="SMART" id="SM00345">
    <property type="entry name" value="HTH_GNTR"/>
    <property type="match status" value="1"/>
</dbReference>
<feature type="domain" description="HTH gntR-type" evidence="4">
    <location>
        <begin position="10"/>
        <end position="78"/>
    </location>
</feature>
<dbReference type="Pfam" id="PF07729">
    <property type="entry name" value="FCD"/>
    <property type="match status" value="1"/>
</dbReference>
<keyword evidence="6" id="KW-1185">Reference proteome</keyword>
<dbReference type="PROSITE" id="PS50949">
    <property type="entry name" value="HTH_GNTR"/>
    <property type="match status" value="1"/>
</dbReference>
<dbReference type="InterPro" id="IPR000524">
    <property type="entry name" value="Tscrpt_reg_HTH_GntR"/>
</dbReference>
<dbReference type="GO" id="GO:0003700">
    <property type="term" value="F:DNA-binding transcription factor activity"/>
    <property type="evidence" value="ECO:0007669"/>
    <property type="project" value="InterPro"/>
</dbReference>
<evidence type="ECO:0000313" key="5">
    <source>
        <dbReference type="EMBL" id="MBA2133670.1"/>
    </source>
</evidence>
<dbReference type="EMBL" id="JAAKDE010000017">
    <property type="protein sequence ID" value="MBA2133670.1"/>
    <property type="molecule type" value="Genomic_DNA"/>
</dbReference>
<keyword evidence="1" id="KW-0805">Transcription regulation</keyword>
<evidence type="ECO:0000259" key="4">
    <source>
        <dbReference type="PROSITE" id="PS50949"/>
    </source>
</evidence>
<dbReference type="Proteomes" id="UP000657177">
    <property type="component" value="Unassembled WGS sequence"/>
</dbReference>
<dbReference type="PANTHER" id="PTHR43537">
    <property type="entry name" value="TRANSCRIPTIONAL REGULATOR, GNTR FAMILY"/>
    <property type="match status" value="1"/>
</dbReference>
<organism evidence="5 6">
    <name type="scientific">Capillibacterium thermochitinicola</name>
    <dbReference type="NCBI Taxonomy" id="2699427"/>
    <lineage>
        <taxon>Bacteria</taxon>
        <taxon>Bacillati</taxon>
        <taxon>Bacillota</taxon>
        <taxon>Capillibacterium</taxon>
    </lineage>
</organism>
<dbReference type="SUPFAM" id="SSF48008">
    <property type="entry name" value="GntR ligand-binding domain-like"/>
    <property type="match status" value="1"/>
</dbReference>
<keyword evidence="3" id="KW-0804">Transcription</keyword>
<evidence type="ECO:0000256" key="1">
    <source>
        <dbReference type="ARBA" id="ARBA00023015"/>
    </source>
</evidence>
<reference evidence="5" key="1">
    <citation type="submission" date="2020-06" db="EMBL/GenBank/DDBJ databases">
        <title>Novel chitinolytic bacterium.</title>
        <authorList>
            <person name="Ungkulpasvich U."/>
            <person name="Kosugi A."/>
            <person name="Uke A."/>
        </authorList>
    </citation>
    <scope>NUCLEOTIDE SEQUENCE</scope>
    <source>
        <strain evidence="5">UUS1-1</strain>
    </source>
</reference>
<evidence type="ECO:0000256" key="2">
    <source>
        <dbReference type="ARBA" id="ARBA00023125"/>
    </source>
</evidence>
<dbReference type="Gene3D" id="1.10.10.10">
    <property type="entry name" value="Winged helix-like DNA-binding domain superfamily/Winged helix DNA-binding domain"/>
    <property type="match status" value="1"/>
</dbReference>
<dbReference type="AlphaFoldDB" id="A0A8J6LJD9"/>
<dbReference type="InterPro" id="IPR036390">
    <property type="entry name" value="WH_DNA-bd_sf"/>
</dbReference>
<dbReference type="Pfam" id="PF00392">
    <property type="entry name" value="GntR"/>
    <property type="match status" value="1"/>
</dbReference>
<name>A0A8J6LJD9_9FIRM</name>